<keyword evidence="1" id="KW-0175">Coiled coil</keyword>
<sequence>AALEDQGRTPAQAWAPGPGPSRTPAQAPGPGPSRDTLEYRTAVELELWKEEQEDAFLQQLRRKESSHMQVLAEEWRRRDGEREALVKKKEVEYNQLEERLQKTLEDLEIREKQLEHAHKEVRYRYCSLSSASRGTLPLLFTVEEGELRYQALQKEFSVFREQQHCRPEARLQSEVNLLTLEKVELERKLESTTKSKLHYKQQWGRALKELARFKQREQENALHRLKRQQEELEAMRLRYLATEEKEAVLSERQELDSIRHQLTRFKQQEESSDPAPSEKGEEHLARLVEERDSLLRTGVYTQDDLIISQLNTQIHTARTHSTTHTL</sequence>
<dbReference type="GO" id="GO:0005813">
    <property type="term" value="C:centrosome"/>
    <property type="evidence" value="ECO:0007669"/>
    <property type="project" value="TreeGrafter"/>
</dbReference>
<reference evidence="3" key="2">
    <citation type="submission" date="2025-09" db="UniProtKB">
        <authorList>
            <consortium name="Ensembl"/>
        </authorList>
    </citation>
    <scope>IDENTIFICATION</scope>
</reference>
<dbReference type="PANTHER" id="PTHR21574">
    <property type="entry name" value="CENTROSOMAL PROTEIN OF 120 KDA"/>
    <property type="match status" value="1"/>
</dbReference>
<proteinExistence type="predicted"/>
<dbReference type="PANTHER" id="PTHR21574:SF0">
    <property type="entry name" value="CENTROSOMAL PROTEIN OF 120 KDA"/>
    <property type="match status" value="1"/>
</dbReference>
<accession>A0A8C5CHE9</accession>
<dbReference type="GeneTree" id="ENSGT00390000009378"/>
<evidence type="ECO:0000313" key="4">
    <source>
        <dbReference type="Proteomes" id="UP000694546"/>
    </source>
</evidence>
<dbReference type="GO" id="GO:1903724">
    <property type="term" value="P:positive regulation of centriole elongation"/>
    <property type="evidence" value="ECO:0007669"/>
    <property type="project" value="TreeGrafter"/>
</dbReference>
<dbReference type="InterPro" id="IPR039893">
    <property type="entry name" value="CEP120-like"/>
</dbReference>
<dbReference type="Proteomes" id="UP000694546">
    <property type="component" value="Chromosome 11"/>
</dbReference>
<keyword evidence="4" id="KW-1185">Reference proteome</keyword>
<name>A0A8C5CHE9_GADMO</name>
<dbReference type="AlphaFoldDB" id="A0A8C5CHE9"/>
<evidence type="ECO:0000256" key="1">
    <source>
        <dbReference type="SAM" id="Coils"/>
    </source>
</evidence>
<feature type="region of interest" description="Disordered" evidence="2">
    <location>
        <begin position="1"/>
        <end position="36"/>
    </location>
</feature>
<feature type="coiled-coil region" evidence="1">
    <location>
        <begin position="86"/>
        <end position="124"/>
    </location>
</feature>
<dbReference type="OMA" id="ANEDIQW"/>
<organism evidence="3 4">
    <name type="scientific">Gadus morhua</name>
    <name type="common">Atlantic cod</name>
    <dbReference type="NCBI Taxonomy" id="8049"/>
    <lineage>
        <taxon>Eukaryota</taxon>
        <taxon>Metazoa</taxon>
        <taxon>Chordata</taxon>
        <taxon>Craniata</taxon>
        <taxon>Vertebrata</taxon>
        <taxon>Euteleostomi</taxon>
        <taxon>Actinopterygii</taxon>
        <taxon>Neopterygii</taxon>
        <taxon>Teleostei</taxon>
        <taxon>Neoteleostei</taxon>
        <taxon>Acanthomorphata</taxon>
        <taxon>Zeiogadaria</taxon>
        <taxon>Gadariae</taxon>
        <taxon>Gadiformes</taxon>
        <taxon>Gadoidei</taxon>
        <taxon>Gadidae</taxon>
        <taxon>Gadus</taxon>
    </lineage>
</organism>
<dbReference type="Ensembl" id="ENSGMOT00000031063.1">
    <property type="protein sequence ID" value="ENSGMOP00000060725.1"/>
    <property type="gene ID" value="ENSGMOG00000035445.1"/>
</dbReference>
<feature type="coiled-coil region" evidence="1">
    <location>
        <begin position="168"/>
        <end position="245"/>
    </location>
</feature>
<reference evidence="3" key="1">
    <citation type="submission" date="2025-08" db="UniProtKB">
        <authorList>
            <consortium name="Ensembl"/>
        </authorList>
    </citation>
    <scope>IDENTIFICATION</scope>
</reference>
<evidence type="ECO:0000313" key="3">
    <source>
        <dbReference type="Ensembl" id="ENSGMOP00000060725.1"/>
    </source>
</evidence>
<feature type="compositionally biased region" description="Pro residues" evidence="2">
    <location>
        <begin position="17"/>
        <end position="31"/>
    </location>
</feature>
<evidence type="ECO:0000256" key="2">
    <source>
        <dbReference type="SAM" id="MobiDB-lite"/>
    </source>
</evidence>
<dbReference type="GO" id="GO:0022027">
    <property type="term" value="P:interkinetic nuclear migration"/>
    <property type="evidence" value="ECO:0007669"/>
    <property type="project" value="TreeGrafter"/>
</dbReference>
<protein>
    <submittedName>
        <fullName evidence="3">Uncharacterized protein</fullName>
    </submittedName>
</protein>